<evidence type="ECO:0008006" key="5">
    <source>
        <dbReference type="Google" id="ProtNLM"/>
    </source>
</evidence>
<sequence length="220" mass="24903">MLDTAVPYQATQLRSDPLDPRQSLDIPEQTQPRRSSYAGEDEQSHILADPIEYAPPVIVFFSFMNDRSKQWAMEHQVVQNLRKSVPQGTTIARYHAPMRFAWDFGEHLTHAWAVAKSLQVDDRIIGPLFEAVHDRKIHDLEGVRAVFNECGVPPDMFLKEWGKEWVMGEKKAMDDAVAHVDLDEVPGILVKGKYMVKLDALKDSSADGVIKLVKGLLARE</sequence>
<organism evidence="3 4">
    <name type="scientific">Knufia fluminis</name>
    <dbReference type="NCBI Taxonomy" id="191047"/>
    <lineage>
        <taxon>Eukaryota</taxon>
        <taxon>Fungi</taxon>
        <taxon>Dikarya</taxon>
        <taxon>Ascomycota</taxon>
        <taxon>Pezizomycotina</taxon>
        <taxon>Eurotiomycetes</taxon>
        <taxon>Chaetothyriomycetidae</taxon>
        <taxon>Chaetothyriales</taxon>
        <taxon>Trichomeriaceae</taxon>
        <taxon>Knufia</taxon>
    </lineage>
</organism>
<dbReference type="InterPro" id="IPR050824">
    <property type="entry name" value="Thiol_disulfide_DsbA"/>
</dbReference>
<dbReference type="InterPro" id="IPR023205">
    <property type="entry name" value="DsbA/DsbL"/>
</dbReference>
<keyword evidence="4" id="KW-1185">Reference proteome</keyword>
<dbReference type="AlphaFoldDB" id="A0AAN8EHR3"/>
<dbReference type="EMBL" id="JAKLMC020000005">
    <property type="protein sequence ID" value="KAK5956144.1"/>
    <property type="molecule type" value="Genomic_DNA"/>
</dbReference>
<evidence type="ECO:0000313" key="4">
    <source>
        <dbReference type="Proteomes" id="UP001316803"/>
    </source>
</evidence>
<accession>A0AAN8EHR3</accession>
<comment type="caution">
    <text evidence="3">The sequence shown here is derived from an EMBL/GenBank/DDBJ whole genome shotgun (WGS) entry which is preliminary data.</text>
</comment>
<feature type="region of interest" description="Disordered" evidence="2">
    <location>
        <begin position="1"/>
        <end position="41"/>
    </location>
</feature>
<dbReference type="Gene3D" id="3.40.30.10">
    <property type="entry name" value="Glutaredoxin"/>
    <property type="match status" value="1"/>
</dbReference>
<dbReference type="PIRSF" id="PIRSF001488">
    <property type="entry name" value="Tdi_protein"/>
    <property type="match status" value="1"/>
</dbReference>
<evidence type="ECO:0000256" key="2">
    <source>
        <dbReference type="SAM" id="MobiDB-lite"/>
    </source>
</evidence>
<keyword evidence="1" id="KW-0732">Signal</keyword>
<dbReference type="SUPFAM" id="SSF52833">
    <property type="entry name" value="Thioredoxin-like"/>
    <property type="match status" value="1"/>
</dbReference>
<dbReference type="PANTHER" id="PTHR35891:SF2">
    <property type="entry name" value="THIOL:DISULFIDE INTERCHANGE PROTEIN DSBA"/>
    <property type="match status" value="1"/>
</dbReference>
<evidence type="ECO:0000313" key="3">
    <source>
        <dbReference type="EMBL" id="KAK5956144.1"/>
    </source>
</evidence>
<name>A0AAN8EHR3_9EURO</name>
<dbReference type="InterPro" id="IPR036249">
    <property type="entry name" value="Thioredoxin-like_sf"/>
</dbReference>
<dbReference type="PANTHER" id="PTHR35891">
    <property type="entry name" value="THIOL:DISULFIDE INTERCHANGE PROTEIN DSBA"/>
    <property type="match status" value="1"/>
</dbReference>
<evidence type="ECO:0000256" key="1">
    <source>
        <dbReference type="ARBA" id="ARBA00022729"/>
    </source>
</evidence>
<proteinExistence type="predicted"/>
<dbReference type="Proteomes" id="UP001316803">
    <property type="component" value="Unassembled WGS sequence"/>
</dbReference>
<reference evidence="3 4" key="1">
    <citation type="submission" date="2022-12" db="EMBL/GenBank/DDBJ databases">
        <title>Genomic features and morphological characterization of a novel Knufia sp. strain isolated from spacecraft assembly facility.</title>
        <authorList>
            <person name="Teixeira M."/>
            <person name="Chander A.M."/>
            <person name="Stajich J.E."/>
            <person name="Venkateswaran K."/>
        </authorList>
    </citation>
    <scope>NUCLEOTIDE SEQUENCE [LARGE SCALE GENOMIC DNA]</scope>
    <source>
        <strain evidence="3 4">FJI-L2-BK-P2</strain>
    </source>
</reference>
<protein>
    <recommendedName>
        <fullName evidence="5">Thioredoxin-like protein</fullName>
    </recommendedName>
</protein>
<gene>
    <name evidence="3" type="ORF">OHC33_002717</name>
</gene>